<organism evidence="1 2">
    <name type="scientific">Paenibacillus eucommiae</name>
    <dbReference type="NCBI Taxonomy" id="1355755"/>
    <lineage>
        <taxon>Bacteria</taxon>
        <taxon>Bacillati</taxon>
        <taxon>Bacillota</taxon>
        <taxon>Bacilli</taxon>
        <taxon>Bacillales</taxon>
        <taxon>Paenibacillaceae</taxon>
        <taxon>Paenibacillus</taxon>
    </lineage>
</organism>
<evidence type="ECO:0000313" key="2">
    <source>
        <dbReference type="Proteomes" id="UP001519287"/>
    </source>
</evidence>
<reference evidence="1 2" key="1">
    <citation type="submission" date="2021-03" db="EMBL/GenBank/DDBJ databases">
        <title>Genomic Encyclopedia of Type Strains, Phase IV (KMG-IV): sequencing the most valuable type-strain genomes for metagenomic binning, comparative biology and taxonomic classification.</title>
        <authorList>
            <person name="Goeker M."/>
        </authorList>
    </citation>
    <scope>NUCLEOTIDE SEQUENCE [LARGE SCALE GENOMIC DNA]</scope>
    <source>
        <strain evidence="1 2">DSM 26048</strain>
    </source>
</reference>
<proteinExistence type="predicted"/>
<keyword evidence="2" id="KW-1185">Reference proteome</keyword>
<dbReference type="Proteomes" id="UP001519287">
    <property type="component" value="Unassembled WGS sequence"/>
</dbReference>
<accession>A0ABS4J6J5</accession>
<protein>
    <submittedName>
        <fullName evidence="1">Uncharacterized protein</fullName>
    </submittedName>
</protein>
<evidence type="ECO:0000313" key="1">
    <source>
        <dbReference type="EMBL" id="MBP1995481.1"/>
    </source>
</evidence>
<comment type="caution">
    <text evidence="1">The sequence shown here is derived from an EMBL/GenBank/DDBJ whole genome shotgun (WGS) entry which is preliminary data.</text>
</comment>
<dbReference type="EMBL" id="JAGGLB010000034">
    <property type="protein sequence ID" value="MBP1995481.1"/>
    <property type="molecule type" value="Genomic_DNA"/>
</dbReference>
<gene>
    <name evidence="1" type="ORF">J2Z66_007123</name>
</gene>
<name>A0ABS4J6J5_9BACL</name>
<sequence>MAYAKKETLRNLLELYMYELSSYPINIHLNGGFFNLPEHILVISPCQDYRPIADKRTTVFKRCIVIKKIIIN</sequence>